<dbReference type="AlphaFoldDB" id="A0A154V3Z6"/>
<protein>
    <recommendedName>
        <fullName evidence="5">Secreted protein</fullName>
    </recommendedName>
</protein>
<comment type="caution">
    <text evidence="3">The sequence shown here is derived from an EMBL/GenBank/DDBJ whole genome shotgun (WGS) entry which is preliminary data.</text>
</comment>
<feature type="region of interest" description="Disordered" evidence="1">
    <location>
        <begin position="39"/>
        <end position="62"/>
    </location>
</feature>
<feature type="chain" id="PRO_5039080011" description="Secreted protein" evidence="2">
    <location>
        <begin position="35"/>
        <end position="139"/>
    </location>
</feature>
<dbReference type="RefSeq" id="WP_063070616.1">
    <property type="nucleotide sequence ID" value="NZ_LQXA01000013.1"/>
</dbReference>
<organism evidence="3 4">
    <name type="scientific">Clavibacter tessellarius</name>
    <dbReference type="NCBI Taxonomy" id="31965"/>
    <lineage>
        <taxon>Bacteria</taxon>
        <taxon>Bacillati</taxon>
        <taxon>Actinomycetota</taxon>
        <taxon>Actinomycetes</taxon>
        <taxon>Micrococcales</taxon>
        <taxon>Microbacteriaceae</taxon>
        <taxon>Clavibacter</taxon>
    </lineage>
</organism>
<feature type="signal peptide" evidence="2">
    <location>
        <begin position="1"/>
        <end position="34"/>
    </location>
</feature>
<keyword evidence="2" id="KW-0732">Signal</keyword>
<name>A0A154V3Z6_9MICO</name>
<proteinExistence type="predicted"/>
<evidence type="ECO:0000313" key="4">
    <source>
        <dbReference type="Proteomes" id="UP000076218"/>
    </source>
</evidence>
<evidence type="ECO:0000256" key="1">
    <source>
        <dbReference type="SAM" id="MobiDB-lite"/>
    </source>
</evidence>
<evidence type="ECO:0000256" key="2">
    <source>
        <dbReference type="SAM" id="SignalP"/>
    </source>
</evidence>
<dbReference type="Proteomes" id="UP000076218">
    <property type="component" value="Unassembled WGS sequence"/>
</dbReference>
<gene>
    <name evidence="3" type="ORF">AWH51_04740</name>
</gene>
<sequence length="139" mass="14773">MSSQIRSVARRLSAALALAAVVTLGVSVASPTDAASAASTTTWTHSSESRPADAGAVAASDRRQPTGRLYIAPRYLDPEYPDGSIGAATDVCNFYHLGDQCFKSLTALFDSAVVRQSDCKVHGMDAVIPYIQYSRCRKS</sequence>
<reference evidence="3 4" key="1">
    <citation type="submission" date="2016-01" db="EMBL/GenBank/DDBJ databases">
        <title>Draft genome sequence of Clavibacter michiganensis subsp. tessellarius DOAB 609.</title>
        <authorList>
            <person name="Tambong J.T."/>
        </authorList>
    </citation>
    <scope>NUCLEOTIDE SEQUENCE [LARGE SCALE GENOMIC DNA]</scope>
    <source>
        <strain evidence="3 4">DOAB 609</strain>
    </source>
</reference>
<evidence type="ECO:0000313" key="3">
    <source>
        <dbReference type="EMBL" id="KZC96095.1"/>
    </source>
</evidence>
<dbReference type="OrthoDB" id="9961334at2"/>
<evidence type="ECO:0008006" key="5">
    <source>
        <dbReference type="Google" id="ProtNLM"/>
    </source>
</evidence>
<dbReference type="EMBL" id="LQXA01000013">
    <property type="protein sequence ID" value="KZC96095.1"/>
    <property type="molecule type" value="Genomic_DNA"/>
</dbReference>
<accession>A0A154V3Z6</accession>